<dbReference type="AlphaFoldDB" id="A0A1R1ID00"/>
<dbReference type="InterPro" id="IPR016087">
    <property type="entry name" value="Chalcone_isomerase"/>
</dbReference>
<proteinExistence type="predicted"/>
<sequence>MHRRSLLLALLGWPLLARAGSAPPLYGLRRRGSGSFRRFGFLVYEATLWSGDESTKQPGPPLALRLDYRRSISGRDIAEASVREMTRFVADAARLDAWGDQMARIFPDVRDGDHLLGVWRPDGAYFYQGDRLIGSIRDAEFARAFFAIWLDPRSSAPGLRAALLEAV</sequence>
<dbReference type="RefSeq" id="WP_076091923.1">
    <property type="nucleotide sequence ID" value="NZ_MTHD01000001.1"/>
</dbReference>
<dbReference type="Pfam" id="PF16036">
    <property type="entry name" value="Chalcone_3"/>
    <property type="match status" value="1"/>
</dbReference>
<dbReference type="EMBL" id="MTHD01000001">
    <property type="protein sequence ID" value="OMG56611.1"/>
    <property type="molecule type" value="Genomic_DNA"/>
</dbReference>
<evidence type="ECO:0000313" key="3">
    <source>
        <dbReference type="Proteomes" id="UP000187526"/>
    </source>
</evidence>
<reference evidence="2 3" key="1">
    <citation type="submission" date="2016-10" db="EMBL/GenBank/DDBJ databases">
        <title>Alkaliphiles isolated from bioreactors.</title>
        <authorList>
            <person name="Salah Z."/>
            <person name="Rout S.P."/>
            <person name="Humphreys P.N."/>
        </authorList>
    </citation>
    <scope>NUCLEOTIDE SEQUENCE [LARGE SCALE GENOMIC DNA]</scope>
    <source>
        <strain evidence="2 3">ZS02</strain>
    </source>
</reference>
<evidence type="ECO:0000313" key="2">
    <source>
        <dbReference type="EMBL" id="OMG56611.1"/>
    </source>
</evidence>
<protein>
    <recommendedName>
        <fullName evidence="1">Chalcone isomerase domain-containing protein</fullName>
    </recommendedName>
</protein>
<name>A0A1R1ID00_9RHOO</name>
<dbReference type="Proteomes" id="UP000187526">
    <property type="component" value="Unassembled WGS sequence"/>
</dbReference>
<organism evidence="2 3">
    <name type="scientific">Azonexus hydrophilus</name>
    <dbReference type="NCBI Taxonomy" id="418702"/>
    <lineage>
        <taxon>Bacteria</taxon>
        <taxon>Pseudomonadati</taxon>
        <taxon>Pseudomonadota</taxon>
        <taxon>Betaproteobacteria</taxon>
        <taxon>Rhodocyclales</taxon>
        <taxon>Azonexaceae</taxon>
        <taxon>Azonexus</taxon>
    </lineage>
</organism>
<feature type="domain" description="Chalcone isomerase" evidence="1">
    <location>
        <begin position="32"/>
        <end position="164"/>
    </location>
</feature>
<dbReference type="STRING" id="418702.BJN45_03080"/>
<gene>
    <name evidence="2" type="ORF">BJN45_03080</name>
</gene>
<keyword evidence="3" id="KW-1185">Reference proteome</keyword>
<accession>A0A1R1ID00</accession>
<comment type="caution">
    <text evidence="2">The sequence shown here is derived from an EMBL/GenBank/DDBJ whole genome shotgun (WGS) entry which is preliminary data.</text>
</comment>
<evidence type="ECO:0000259" key="1">
    <source>
        <dbReference type="Pfam" id="PF16036"/>
    </source>
</evidence>